<protein>
    <submittedName>
        <fullName evidence="1">Uncharacterized protein</fullName>
    </submittedName>
</protein>
<name>A0ACC3MLQ1_9PEZI</name>
<comment type="caution">
    <text evidence="1">The sequence shown here is derived from an EMBL/GenBank/DDBJ whole genome shotgun (WGS) entry which is preliminary data.</text>
</comment>
<dbReference type="EMBL" id="JAUTXU010000237">
    <property type="protein sequence ID" value="KAK3696666.1"/>
    <property type="molecule type" value="Genomic_DNA"/>
</dbReference>
<gene>
    <name evidence="1" type="ORF">LTR37_017847</name>
</gene>
<reference evidence="1" key="1">
    <citation type="submission" date="2023-07" db="EMBL/GenBank/DDBJ databases">
        <title>Black Yeasts Isolated from many extreme environments.</title>
        <authorList>
            <person name="Coleine C."/>
            <person name="Stajich J.E."/>
            <person name="Selbmann L."/>
        </authorList>
    </citation>
    <scope>NUCLEOTIDE SEQUENCE</scope>
    <source>
        <strain evidence="1">CCFEE 5714</strain>
    </source>
</reference>
<sequence>MAWHAFAADFASGAVAPALPIMAYQIIPPQPFPTLTKLVSVNVLIFGCSNIIWVPLSNIFGRRPVLLLSMVFFTFASVWCGLASSFDSLLAARAVQGMAGAVYTVAPTVIAEVFFLHERGRAMAIYTAFLAAGPYAGGISGSYIASSFGYQYIFWISTAFAVWSLLMQYLLVPETLFDREQQVLGDSPPLSGEDGIAQEKSQISTVERAAGSGVPARYTYIQSLGFGRYRGHWLRHSLAPWLSLRLPGTWMVVLQYGALVGGVVSTATVGPMFLAAPPYLWGSSVGLFNLGGLVGVAIGALFTFLTADYMIKWRAKKEQHGISEPETRLPILMPGIFLGTIGLWTFGFCAANPSAHGWAGLIVGSGMHAAGLTMVPSIGFNYLIEAYGALSGDCFTMASVARSVVGLAWTYFTAEWIMSAGAALPFGVFGMLTAVFGLLAVPLYFSGKRSRIAIAGFVSERHGS</sequence>
<accession>A0ACC3MLQ1</accession>
<dbReference type="Proteomes" id="UP001281147">
    <property type="component" value="Unassembled WGS sequence"/>
</dbReference>
<evidence type="ECO:0000313" key="1">
    <source>
        <dbReference type="EMBL" id="KAK3696666.1"/>
    </source>
</evidence>
<proteinExistence type="predicted"/>
<keyword evidence="2" id="KW-1185">Reference proteome</keyword>
<evidence type="ECO:0000313" key="2">
    <source>
        <dbReference type="Proteomes" id="UP001281147"/>
    </source>
</evidence>
<organism evidence="1 2">
    <name type="scientific">Vermiconidia calcicola</name>
    <dbReference type="NCBI Taxonomy" id="1690605"/>
    <lineage>
        <taxon>Eukaryota</taxon>
        <taxon>Fungi</taxon>
        <taxon>Dikarya</taxon>
        <taxon>Ascomycota</taxon>
        <taxon>Pezizomycotina</taxon>
        <taxon>Dothideomycetes</taxon>
        <taxon>Dothideomycetidae</taxon>
        <taxon>Mycosphaerellales</taxon>
        <taxon>Extremaceae</taxon>
        <taxon>Vermiconidia</taxon>
    </lineage>
</organism>